<dbReference type="OrthoDB" id="7490805at2759"/>
<feature type="transmembrane region" description="Helical" evidence="1">
    <location>
        <begin position="137"/>
        <end position="157"/>
    </location>
</feature>
<evidence type="ECO:0000313" key="2">
    <source>
        <dbReference type="EMBL" id="PZC77094.1"/>
    </source>
</evidence>
<keyword evidence="1" id="KW-0472">Membrane</keyword>
<gene>
    <name evidence="2" type="primary">HaOG200744</name>
    <name evidence="2" type="ORF">B5X24_HaOG200744</name>
</gene>
<protein>
    <recommendedName>
        <fullName evidence="4">Gustatory receptor</fullName>
    </recommendedName>
</protein>
<keyword evidence="1" id="KW-1133">Transmembrane helix</keyword>
<dbReference type="Proteomes" id="UP000249218">
    <property type="component" value="Unassembled WGS sequence"/>
</dbReference>
<organism evidence="2 3">
    <name type="scientific">Helicoverpa armigera</name>
    <name type="common">Cotton bollworm</name>
    <name type="synonym">Heliothis armigera</name>
    <dbReference type="NCBI Taxonomy" id="29058"/>
    <lineage>
        <taxon>Eukaryota</taxon>
        <taxon>Metazoa</taxon>
        <taxon>Ecdysozoa</taxon>
        <taxon>Arthropoda</taxon>
        <taxon>Hexapoda</taxon>
        <taxon>Insecta</taxon>
        <taxon>Pterygota</taxon>
        <taxon>Neoptera</taxon>
        <taxon>Endopterygota</taxon>
        <taxon>Lepidoptera</taxon>
        <taxon>Glossata</taxon>
        <taxon>Ditrysia</taxon>
        <taxon>Noctuoidea</taxon>
        <taxon>Noctuidae</taxon>
        <taxon>Heliothinae</taxon>
        <taxon>Helicoverpa</taxon>
    </lineage>
</organism>
<feature type="transmembrane region" description="Helical" evidence="1">
    <location>
        <begin position="194"/>
        <end position="221"/>
    </location>
</feature>
<proteinExistence type="predicted"/>
<feature type="transmembrane region" description="Helical" evidence="1">
    <location>
        <begin position="164"/>
        <end position="188"/>
    </location>
</feature>
<sequence>MWSCFKQYWLPHHRSVIIENTSSFSPDDIIEYNRIEEDLQAILRPLNFMENIFLCAKYSIRRQYITSNSRIYNFFRVFCIILNRCFHTNQIIDWNITVWNERNTTLHFYSTLCVSISGFIGYMLYLTGDSVSTVSNIVLSRYNILLALKIQCALSSLRINRSQVTGIIICSWCCVIISNIYSISWVIFYCCYYGNINIVTIVTAYASISYEISVAYAFILIKLTDKLLQQWINECRALSLEDSENVENVDKLFIVYCDIQEIYMIIEKTFQHLVSFEPS</sequence>
<keyword evidence="3" id="KW-1185">Reference proteome</keyword>
<accession>A0A2W1BTY8</accession>
<reference evidence="2 3" key="1">
    <citation type="journal article" date="2017" name="BMC Biol.">
        <title>Genomic innovations, transcriptional plasticity and gene loss underlying the evolution and divergence of two highly polyphagous and invasive Helicoverpa pest species.</title>
        <authorList>
            <person name="Pearce S.L."/>
            <person name="Clarke D.F."/>
            <person name="East P.D."/>
            <person name="Elfekih S."/>
            <person name="Gordon K.H."/>
            <person name="Jermiin L.S."/>
            <person name="McGaughran A."/>
            <person name="Oakeshott J.G."/>
            <person name="Papanikolaou A."/>
            <person name="Perera O.P."/>
            <person name="Rane R.V."/>
            <person name="Richards S."/>
            <person name="Tay W.T."/>
            <person name="Walsh T.K."/>
            <person name="Anderson A."/>
            <person name="Anderson C.J."/>
            <person name="Asgari S."/>
            <person name="Board P.G."/>
            <person name="Bretschneider A."/>
            <person name="Campbell P.M."/>
            <person name="Chertemps T."/>
            <person name="Christeller J.T."/>
            <person name="Coppin C.W."/>
            <person name="Downes S.J."/>
            <person name="Duan G."/>
            <person name="Farnsworth C.A."/>
            <person name="Good R.T."/>
            <person name="Han L.B."/>
            <person name="Han Y.C."/>
            <person name="Hatje K."/>
            <person name="Horne I."/>
            <person name="Huang Y.P."/>
            <person name="Hughes D.S."/>
            <person name="Jacquin-Joly E."/>
            <person name="James W."/>
            <person name="Jhangiani S."/>
            <person name="Kollmar M."/>
            <person name="Kuwar S.S."/>
            <person name="Li S."/>
            <person name="Liu N.Y."/>
            <person name="Maibeche M.T."/>
            <person name="Miller J.R."/>
            <person name="Montagne N."/>
            <person name="Perry T."/>
            <person name="Qu J."/>
            <person name="Song S.V."/>
            <person name="Sutton G.G."/>
            <person name="Vogel H."/>
            <person name="Walenz B.P."/>
            <person name="Xu W."/>
            <person name="Zhang H.J."/>
            <person name="Zou Z."/>
            <person name="Batterham P."/>
            <person name="Edwards O.R."/>
            <person name="Feyereisen R."/>
            <person name="Gibbs R.A."/>
            <person name="Heckel D.G."/>
            <person name="McGrath A."/>
            <person name="Robin C."/>
            <person name="Scherer S.E."/>
            <person name="Worley K.C."/>
            <person name="Wu Y.D."/>
        </authorList>
    </citation>
    <scope>NUCLEOTIDE SEQUENCE [LARGE SCALE GENOMIC DNA]</scope>
    <source>
        <strain evidence="2">Harm_GR_Male_#8</strain>
        <tissue evidence="2">Whole organism</tissue>
    </source>
</reference>
<dbReference type="AlphaFoldDB" id="A0A2W1BTY8"/>
<feature type="transmembrane region" description="Helical" evidence="1">
    <location>
        <begin position="106"/>
        <end position="125"/>
    </location>
</feature>
<evidence type="ECO:0000256" key="1">
    <source>
        <dbReference type="SAM" id="Phobius"/>
    </source>
</evidence>
<name>A0A2W1BTY8_HELAM</name>
<evidence type="ECO:0000313" key="3">
    <source>
        <dbReference type="Proteomes" id="UP000249218"/>
    </source>
</evidence>
<keyword evidence="1" id="KW-0812">Transmembrane</keyword>
<dbReference type="EMBL" id="KZ149937">
    <property type="protein sequence ID" value="PZC77094.1"/>
    <property type="molecule type" value="Genomic_DNA"/>
</dbReference>
<evidence type="ECO:0008006" key="4">
    <source>
        <dbReference type="Google" id="ProtNLM"/>
    </source>
</evidence>